<evidence type="ECO:0000256" key="5">
    <source>
        <dbReference type="ARBA" id="ARBA00023136"/>
    </source>
</evidence>
<dbReference type="Proteomes" id="UP000294547">
    <property type="component" value="Unassembled WGS sequence"/>
</dbReference>
<evidence type="ECO:0000256" key="4">
    <source>
        <dbReference type="ARBA" id="ARBA00022989"/>
    </source>
</evidence>
<dbReference type="GO" id="GO:0042910">
    <property type="term" value="F:xenobiotic transmembrane transporter activity"/>
    <property type="evidence" value="ECO:0007669"/>
    <property type="project" value="InterPro"/>
</dbReference>
<feature type="transmembrane region" description="Helical" evidence="6">
    <location>
        <begin position="389"/>
        <end position="408"/>
    </location>
</feature>
<dbReference type="AlphaFoldDB" id="A0A4R6REM9"/>
<dbReference type="OrthoDB" id="9800982at2"/>
<comment type="subcellular location">
    <subcellularLocation>
        <location evidence="1">Cell membrane</location>
        <topology evidence="1">Multi-pass membrane protein</topology>
    </subcellularLocation>
</comment>
<feature type="transmembrane region" description="Helical" evidence="6">
    <location>
        <begin position="201"/>
        <end position="223"/>
    </location>
</feature>
<comment type="caution">
    <text evidence="7">The sequence shown here is derived from an EMBL/GenBank/DDBJ whole genome shotgun (WGS) entry which is preliminary data.</text>
</comment>
<feature type="transmembrane region" description="Helical" evidence="6">
    <location>
        <begin position="62"/>
        <end position="91"/>
    </location>
</feature>
<dbReference type="InterPro" id="IPR050833">
    <property type="entry name" value="Poly_Biosynth_Transport"/>
</dbReference>
<evidence type="ECO:0000313" key="7">
    <source>
        <dbReference type="EMBL" id="TDP84126.1"/>
    </source>
</evidence>
<keyword evidence="5 6" id="KW-0472">Membrane</keyword>
<dbReference type="EMBL" id="SNXY01000008">
    <property type="protein sequence ID" value="TDP84126.1"/>
    <property type="molecule type" value="Genomic_DNA"/>
</dbReference>
<dbReference type="InterPro" id="IPR002528">
    <property type="entry name" value="MATE_fam"/>
</dbReference>
<evidence type="ECO:0000256" key="3">
    <source>
        <dbReference type="ARBA" id="ARBA00022692"/>
    </source>
</evidence>
<dbReference type="RefSeq" id="WP_126540027.1">
    <property type="nucleotide sequence ID" value="NZ_BSPM01000002.1"/>
</dbReference>
<gene>
    <name evidence="7" type="ORF">EDD54_2730</name>
</gene>
<feature type="transmembrane region" description="Helical" evidence="6">
    <location>
        <begin position="327"/>
        <end position="350"/>
    </location>
</feature>
<dbReference type="PANTHER" id="PTHR30250">
    <property type="entry name" value="PST FAMILY PREDICTED COLANIC ACID TRANSPORTER"/>
    <property type="match status" value="1"/>
</dbReference>
<feature type="transmembrane region" description="Helical" evidence="6">
    <location>
        <begin position="139"/>
        <end position="157"/>
    </location>
</feature>
<dbReference type="GO" id="GO:0005886">
    <property type="term" value="C:plasma membrane"/>
    <property type="evidence" value="ECO:0007669"/>
    <property type="project" value="UniProtKB-SubCell"/>
</dbReference>
<dbReference type="PANTHER" id="PTHR30250:SF11">
    <property type="entry name" value="O-ANTIGEN TRANSPORTER-RELATED"/>
    <property type="match status" value="1"/>
</dbReference>
<reference evidence="7 8" key="1">
    <citation type="submission" date="2019-03" db="EMBL/GenBank/DDBJ databases">
        <title>Genomic Encyclopedia of Type Strains, Phase IV (KMG-IV): sequencing the most valuable type-strain genomes for metagenomic binning, comparative biology and taxonomic classification.</title>
        <authorList>
            <person name="Goeker M."/>
        </authorList>
    </citation>
    <scope>NUCLEOTIDE SEQUENCE [LARGE SCALE GENOMIC DNA]</scope>
    <source>
        <strain evidence="7 8">DSM 102969</strain>
    </source>
</reference>
<feature type="transmembrane region" description="Helical" evidence="6">
    <location>
        <begin position="356"/>
        <end position="377"/>
    </location>
</feature>
<evidence type="ECO:0000313" key="8">
    <source>
        <dbReference type="Proteomes" id="UP000294547"/>
    </source>
</evidence>
<dbReference type="GO" id="GO:0015297">
    <property type="term" value="F:antiporter activity"/>
    <property type="evidence" value="ECO:0007669"/>
    <property type="project" value="InterPro"/>
</dbReference>
<evidence type="ECO:0000256" key="2">
    <source>
        <dbReference type="ARBA" id="ARBA00022475"/>
    </source>
</evidence>
<organism evidence="7 8">
    <name type="scientific">Oharaeibacter diazotrophicus</name>
    <dbReference type="NCBI Taxonomy" id="1920512"/>
    <lineage>
        <taxon>Bacteria</taxon>
        <taxon>Pseudomonadati</taxon>
        <taxon>Pseudomonadota</taxon>
        <taxon>Alphaproteobacteria</taxon>
        <taxon>Hyphomicrobiales</taxon>
        <taxon>Pleomorphomonadaceae</taxon>
        <taxon>Oharaeibacter</taxon>
    </lineage>
</organism>
<evidence type="ECO:0000256" key="1">
    <source>
        <dbReference type="ARBA" id="ARBA00004651"/>
    </source>
</evidence>
<name>A0A4R6REM9_9HYPH</name>
<sequence>MVRPFLPRPLAERVDAALASRSADELSTGGTALSAFALRVAGAGIAYLQQILLARWMGAFDYGVFVVIYVWLTVLGQIGNFGFSSSMIRFVPEFRARGDLARMRGVMLAGRLVAFGGATVIAAAGAAAVLAVPDLVAEPYVIPVVLGAACLPLFCLTEVQDGIARAFAWSSLAFGPTYIWRPLGVMLAMGCAHALAFPMTAPTACAATIVATWATAAIQFAALHRRTAPMVAAHRPAFDLGNWFRVSLPILLSDGFYMMLTSIDVIVVARFAPPEEVAVYYAATKTLALVHFVYYAVRAATGPRFSHHFHAGDHAALAALVRTSVRWAFWPSVAVSIVVLALGEFLLSMFGSDFRGGSGVLTVLVFGLLARASVGPMETLLTMAGHQRVVAAIFGTAFAANLALNLALVPLWGLYGAAAGTALALVLEAVLVIATVRARFGFNPFVFTLARGGETPAAS</sequence>
<accession>A0A4R6REM9</accession>
<feature type="transmembrane region" description="Helical" evidence="6">
    <location>
        <begin position="243"/>
        <end position="272"/>
    </location>
</feature>
<proteinExistence type="predicted"/>
<evidence type="ECO:0000256" key="6">
    <source>
        <dbReference type="SAM" id="Phobius"/>
    </source>
</evidence>
<keyword evidence="8" id="KW-1185">Reference proteome</keyword>
<protein>
    <submittedName>
        <fullName evidence="7">O-antigen/teichoic acid export membrane protein</fullName>
    </submittedName>
</protein>
<feature type="transmembrane region" description="Helical" evidence="6">
    <location>
        <begin position="112"/>
        <end position="133"/>
    </location>
</feature>
<keyword evidence="3 6" id="KW-0812">Transmembrane</keyword>
<feature type="transmembrane region" description="Helical" evidence="6">
    <location>
        <begin position="278"/>
        <end position="297"/>
    </location>
</feature>
<keyword evidence="2" id="KW-1003">Cell membrane</keyword>
<dbReference type="Pfam" id="PF01554">
    <property type="entry name" value="MatE"/>
    <property type="match status" value="1"/>
</dbReference>
<keyword evidence="4 6" id="KW-1133">Transmembrane helix</keyword>
<feature type="transmembrane region" description="Helical" evidence="6">
    <location>
        <begin position="414"/>
        <end position="436"/>
    </location>
</feature>